<dbReference type="Proteomes" id="UP001345219">
    <property type="component" value="Chromosome 6"/>
</dbReference>
<dbReference type="GO" id="GO:0016020">
    <property type="term" value="C:membrane"/>
    <property type="evidence" value="ECO:0007669"/>
    <property type="project" value="TreeGrafter"/>
</dbReference>
<feature type="domain" description="Glycolipid transfer protein" evidence="1">
    <location>
        <begin position="48"/>
        <end position="189"/>
    </location>
</feature>
<dbReference type="PANTHER" id="PTHR10219:SF34">
    <property type="entry name" value="GLYCOLIPID TRANSFER PROTEIN 3"/>
    <property type="match status" value="1"/>
</dbReference>
<reference evidence="2 3" key="1">
    <citation type="journal article" date="2023" name="Hortic Res">
        <title>Pangenome of water caltrop reveals structural variations and asymmetric subgenome divergence after allopolyploidization.</title>
        <authorList>
            <person name="Zhang X."/>
            <person name="Chen Y."/>
            <person name="Wang L."/>
            <person name="Yuan Y."/>
            <person name="Fang M."/>
            <person name="Shi L."/>
            <person name="Lu R."/>
            <person name="Comes H.P."/>
            <person name="Ma Y."/>
            <person name="Chen Y."/>
            <person name="Huang G."/>
            <person name="Zhou Y."/>
            <person name="Zheng Z."/>
            <person name="Qiu Y."/>
        </authorList>
    </citation>
    <scope>NUCLEOTIDE SEQUENCE [LARGE SCALE GENOMIC DNA]</scope>
    <source>
        <tissue evidence="2">Roots</tissue>
    </source>
</reference>
<dbReference type="AlphaFoldDB" id="A0AAN7K219"/>
<proteinExistence type="predicted"/>
<dbReference type="GO" id="GO:1902388">
    <property type="term" value="F:ceramide 1-phosphate transfer activity"/>
    <property type="evidence" value="ECO:0007669"/>
    <property type="project" value="TreeGrafter"/>
</dbReference>
<accession>A0AAN7K219</accession>
<evidence type="ECO:0000313" key="3">
    <source>
        <dbReference type="Proteomes" id="UP001345219"/>
    </source>
</evidence>
<dbReference type="EMBL" id="JAXIOK010000013">
    <property type="protein sequence ID" value="KAK4756190.1"/>
    <property type="molecule type" value="Genomic_DNA"/>
</dbReference>
<dbReference type="PANTHER" id="PTHR10219">
    <property type="entry name" value="GLYCOLIPID TRANSFER PROTEIN-RELATED"/>
    <property type="match status" value="1"/>
</dbReference>
<organism evidence="2 3">
    <name type="scientific">Trapa incisa</name>
    <dbReference type="NCBI Taxonomy" id="236973"/>
    <lineage>
        <taxon>Eukaryota</taxon>
        <taxon>Viridiplantae</taxon>
        <taxon>Streptophyta</taxon>
        <taxon>Embryophyta</taxon>
        <taxon>Tracheophyta</taxon>
        <taxon>Spermatophyta</taxon>
        <taxon>Magnoliopsida</taxon>
        <taxon>eudicotyledons</taxon>
        <taxon>Gunneridae</taxon>
        <taxon>Pentapetalae</taxon>
        <taxon>rosids</taxon>
        <taxon>malvids</taxon>
        <taxon>Myrtales</taxon>
        <taxon>Lythraceae</taxon>
        <taxon>Trapa</taxon>
    </lineage>
</organism>
<evidence type="ECO:0000313" key="2">
    <source>
        <dbReference type="EMBL" id="KAK4756190.1"/>
    </source>
</evidence>
<comment type="caution">
    <text evidence="2">The sequence shown here is derived from an EMBL/GenBank/DDBJ whole genome shotgun (WGS) entry which is preliminary data.</text>
</comment>
<dbReference type="SUPFAM" id="SSF110004">
    <property type="entry name" value="Glycolipid transfer protein, GLTP"/>
    <property type="match status" value="1"/>
</dbReference>
<dbReference type="InterPro" id="IPR036497">
    <property type="entry name" value="GLTP_sf"/>
</dbReference>
<dbReference type="Gene3D" id="1.10.3520.10">
    <property type="entry name" value="Glycolipid transfer protein"/>
    <property type="match status" value="1"/>
</dbReference>
<dbReference type="GO" id="GO:1902387">
    <property type="term" value="F:ceramide 1-phosphate binding"/>
    <property type="evidence" value="ECO:0007669"/>
    <property type="project" value="TreeGrafter"/>
</dbReference>
<name>A0AAN7K219_9MYRT</name>
<dbReference type="GO" id="GO:0005829">
    <property type="term" value="C:cytosol"/>
    <property type="evidence" value="ECO:0007669"/>
    <property type="project" value="TreeGrafter"/>
</dbReference>
<sequence length="231" mass="26462">MMAKKRRREMENITTEIRSAIEELSVMVKLKPVQEHDDDDDHLSTPNIPTRPFLSICSLAVQVLDKIGPTMVVLRQDIHQNIQRLEKVYESEPSKYKNLAEILKMEALQGTARKTYSCCRALVWLTRSMDFTVALLRRLAVDPGLSMEEVVEDAYSTTLKPWHGWISSAAFRVAMKLIPDSRTFIDLLAGKDQTQESLVDEMQKLISLLTPFLEEIHAALKTYNLERIKST</sequence>
<dbReference type="Pfam" id="PF08718">
    <property type="entry name" value="GLTP"/>
    <property type="match status" value="1"/>
</dbReference>
<evidence type="ECO:0000259" key="1">
    <source>
        <dbReference type="Pfam" id="PF08718"/>
    </source>
</evidence>
<keyword evidence="3" id="KW-1185">Reference proteome</keyword>
<protein>
    <recommendedName>
        <fullName evidence="1">Glycolipid transfer protein domain-containing protein</fullName>
    </recommendedName>
</protein>
<dbReference type="InterPro" id="IPR014830">
    <property type="entry name" value="Glycolipid_transfer_prot_dom"/>
</dbReference>
<gene>
    <name evidence="2" type="ORF">SAY87_006317</name>
</gene>